<evidence type="ECO:0000313" key="2">
    <source>
        <dbReference type="Proteomes" id="UP000759131"/>
    </source>
</evidence>
<sequence length="112" mass="12796">MIGCIIDVGLNRFKYNHIEWLLNNPCPKNWKFSQTVAPANGLWLSDIHYDQSDVQLCDDLGDKTNEFANSELSMKHSIQTLLRAREPHFTDSRLKGCTEVCTEVHITLGLHP</sequence>
<accession>A0A7R9LF95</accession>
<name>A0A7R9LF95_9ACAR</name>
<dbReference type="Proteomes" id="UP000759131">
    <property type="component" value="Unassembled WGS sequence"/>
</dbReference>
<evidence type="ECO:0000313" key="1">
    <source>
        <dbReference type="EMBL" id="CAD7640603.1"/>
    </source>
</evidence>
<dbReference type="GO" id="GO:0009982">
    <property type="term" value="F:pseudouridine synthase activity"/>
    <property type="evidence" value="ECO:0007669"/>
    <property type="project" value="InterPro"/>
</dbReference>
<dbReference type="GO" id="GO:0003723">
    <property type="term" value="F:RNA binding"/>
    <property type="evidence" value="ECO:0007669"/>
    <property type="project" value="InterPro"/>
</dbReference>
<dbReference type="EMBL" id="OC878420">
    <property type="protein sequence ID" value="CAD7640603.1"/>
    <property type="molecule type" value="Genomic_DNA"/>
</dbReference>
<dbReference type="OrthoDB" id="271910at2759"/>
<gene>
    <name evidence="1" type="ORF">OSB1V03_LOCUS18281</name>
</gene>
<dbReference type="SUPFAM" id="SSF55120">
    <property type="entry name" value="Pseudouridine synthase"/>
    <property type="match status" value="1"/>
</dbReference>
<dbReference type="EMBL" id="CAJPIZ010023845">
    <property type="protein sequence ID" value="CAG2118329.1"/>
    <property type="molecule type" value="Genomic_DNA"/>
</dbReference>
<dbReference type="InterPro" id="IPR020103">
    <property type="entry name" value="PsdUridine_synth_cat_dom_sf"/>
</dbReference>
<dbReference type="InterPro" id="IPR020095">
    <property type="entry name" value="PsdUridine_synth_TruA_C"/>
</dbReference>
<dbReference type="Gene3D" id="3.30.70.660">
    <property type="entry name" value="Pseudouridine synthase I, catalytic domain, C-terminal subdomain"/>
    <property type="match status" value="1"/>
</dbReference>
<reference evidence="1" key="1">
    <citation type="submission" date="2020-11" db="EMBL/GenBank/DDBJ databases">
        <authorList>
            <person name="Tran Van P."/>
        </authorList>
    </citation>
    <scope>NUCLEOTIDE SEQUENCE</scope>
</reference>
<feature type="non-terminal residue" evidence="1">
    <location>
        <position position="1"/>
    </location>
</feature>
<organism evidence="1">
    <name type="scientific">Medioppia subpectinata</name>
    <dbReference type="NCBI Taxonomy" id="1979941"/>
    <lineage>
        <taxon>Eukaryota</taxon>
        <taxon>Metazoa</taxon>
        <taxon>Ecdysozoa</taxon>
        <taxon>Arthropoda</taxon>
        <taxon>Chelicerata</taxon>
        <taxon>Arachnida</taxon>
        <taxon>Acari</taxon>
        <taxon>Acariformes</taxon>
        <taxon>Sarcoptiformes</taxon>
        <taxon>Oribatida</taxon>
        <taxon>Brachypylina</taxon>
        <taxon>Oppioidea</taxon>
        <taxon>Oppiidae</taxon>
        <taxon>Medioppia</taxon>
    </lineage>
</organism>
<protein>
    <submittedName>
        <fullName evidence="1">Uncharacterized protein</fullName>
    </submittedName>
</protein>
<dbReference type="AlphaFoldDB" id="A0A7R9LF95"/>
<keyword evidence="2" id="KW-1185">Reference proteome</keyword>
<proteinExistence type="predicted"/>
<dbReference type="GO" id="GO:0001522">
    <property type="term" value="P:pseudouridine synthesis"/>
    <property type="evidence" value="ECO:0007669"/>
    <property type="project" value="InterPro"/>
</dbReference>